<dbReference type="PROSITE" id="PS50994">
    <property type="entry name" value="INTEGRASE"/>
    <property type="match status" value="1"/>
</dbReference>
<dbReference type="OMA" id="AGYPPTC"/>
<dbReference type="CDD" id="cd00303">
    <property type="entry name" value="retropepsin_like"/>
    <property type="match status" value="1"/>
</dbReference>
<dbReference type="GO" id="GO:0003676">
    <property type="term" value="F:nucleic acid binding"/>
    <property type="evidence" value="ECO:0007669"/>
    <property type="project" value="InterPro"/>
</dbReference>
<feature type="compositionally biased region" description="Polar residues" evidence="12">
    <location>
        <begin position="1438"/>
        <end position="1449"/>
    </location>
</feature>
<dbReference type="Pfam" id="PF00078">
    <property type="entry name" value="RVT_1"/>
    <property type="match status" value="1"/>
</dbReference>
<dbReference type="Gene3D" id="3.30.420.10">
    <property type="entry name" value="Ribonuclease H-like superfamily/Ribonuclease H"/>
    <property type="match status" value="1"/>
</dbReference>
<dbReference type="Ensembl" id="ENSXMAT00000030683.1">
    <property type="protein sequence ID" value="ENSXMAP00000022235.1"/>
    <property type="gene ID" value="ENSXMAG00000029008.1"/>
</dbReference>
<evidence type="ECO:0000256" key="6">
    <source>
        <dbReference type="ARBA" id="ARBA00022759"/>
    </source>
</evidence>
<dbReference type="FunFam" id="3.10.10.10:FF:000004">
    <property type="entry name" value="Uncharacterized protein"/>
    <property type="match status" value="1"/>
</dbReference>
<protein>
    <recommendedName>
        <fullName evidence="11">Gypsy retrotransposon integrase-like protein 1</fullName>
        <ecNumber evidence="2">3.1.26.4</ecNumber>
    </recommendedName>
</protein>
<feature type="compositionally biased region" description="Low complexity" evidence="12">
    <location>
        <begin position="1413"/>
        <end position="1430"/>
    </location>
</feature>
<evidence type="ECO:0000259" key="14">
    <source>
        <dbReference type="PROSITE" id="PS50994"/>
    </source>
</evidence>
<dbReference type="InterPro" id="IPR041577">
    <property type="entry name" value="RT_RNaseH_2"/>
</dbReference>
<name>A0A3B5PTH9_XIPMA</name>
<dbReference type="SUPFAM" id="SSF53098">
    <property type="entry name" value="Ribonuclease H-like"/>
    <property type="match status" value="1"/>
</dbReference>
<dbReference type="PROSITE" id="PS00141">
    <property type="entry name" value="ASP_PROTEASE"/>
    <property type="match status" value="1"/>
</dbReference>
<dbReference type="FunFam" id="3.10.20.370:FF:000001">
    <property type="entry name" value="Retrovirus-related Pol polyprotein from transposon 17.6-like protein"/>
    <property type="match status" value="1"/>
</dbReference>
<dbReference type="PANTHER" id="PTHR37984">
    <property type="entry name" value="PROTEIN CBG26694"/>
    <property type="match status" value="1"/>
</dbReference>
<dbReference type="SUPFAM" id="SSF56672">
    <property type="entry name" value="DNA/RNA polymerases"/>
    <property type="match status" value="1"/>
</dbReference>
<dbReference type="GeneTree" id="ENSGT01100000263500"/>
<dbReference type="GO" id="GO:0004190">
    <property type="term" value="F:aspartic-type endopeptidase activity"/>
    <property type="evidence" value="ECO:0007669"/>
    <property type="project" value="InterPro"/>
</dbReference>
<evidence type="ECO:0000256" key="2">
    <source>
        <dbReference type="ARBA" id="ARBA00012180"/>
    </source>
</evidence>
<evidence type="ECO:0000256" key="8">
    <source>
        <dbReference type="ARBA" id="ARBA00022842"/>
    </source>
</evidence>
<dbReference type="GO" id="GO:0015074">
    <property type="term" value="P:DNA integration"/>
    <property type="evidence" value="ECO:0007669"/>
    <property type="project" value="UniProtKB-KW"/>
</dbReference>
<dbReference type="EC" id="3.1.26.4" evidence="2"/>
<dbReference type="InterPro" id="IPR043128">
    <property type="entry name" value="Rev_trsase/Diguanyl_cyclase"/>
</dbReference>
<dbReference type="Gene3D" id="3.10.10.10">
    <property type="entry name" value="HIV Type 1 Reverse Transcriptase, subunit A, domain 1"/>
    <property type="match status" value="1"/>
</dbReference>
<dbReference type="InterPro" id="IPR000477">
    <property type="entry name" value="RT_dom"/>
</dbReference>
<evidence type="ECO:0000256" key="3">
    <source>
        <dbReference type="ARBA" id="ARBA00022679"/>
    </source>
</evidence>
<evidence type="ECO:0000256" key="11">
    <source>
        <dbReference type="ARBA" id="ARBA00039658"/>
    </source>
</evidence>
<dbReference type="Ensembl" id="ENSXMAT00000039329.1">
    <property type="protein sequence ID" value="ENSXMAP00000026938.1"/>
    <property type="gene ID" value="ENSXMAG00000028155.1"/>
</dbReference>
<evidence type="ECO:0000256" key="10">
    <source>
        <dbReference type="ARBA" id="ARBA00022918"/>
    </source>
</evidence>
<dbReference type="Gene3D" id="3.10.20.370">
    <property type="match status" value="1"/>
</dbReference>
<keyword evidence="7" id="KW-0378">Hydrolase</keyword>
<evidence type="ECO:0000259" key="13">
    <source>
        <dbReference type="PROSITE" id="PS50878"/>
    </source>
</evidence>
<dbReference type="GO" id="GO:0006508">
    <property type="term" value="P:proteolysis"/>
    <property type="evidence" value="ECO:0007669"/>
    <property type="project" value="InterPro"/>
</dbReference>
<evidence type="ECO:0000256" key="4">
    <source>
        <dbReference type="ARBA" id="ARBA00022695"/>
    </source>
</evidence>
<reference evidence="16" key="1">
    <citation type="submission" date="2012-01" db="EMBL/GenBank/DDBJ databases">
        <authorList>
            <person name="Walter R."/>
            <person name="Schartl M."/>
            <person name="Warren W."/>
        </authorList>
    </citation>
    <scope>NUCLEOTIDE SEQUENCE [LARGE SCALE GENOMIC DNA]</scope>
    <source>
        <strain evidence="16">JP 163 A</strain>
    </source>
</reference>
<dbReference type="PROSITE" id="PS50878">
    <property type="entry name" value="RT_POL"/>
    <property type="match status" value="1"/>
</dbReference>
<keyword evidence="4" id="KW-0548">Nucleotidyltransferase</keyword>
<evidence type="ECO:0000256" key="1">
    <source>
        <dbReference type="ARBA" id="ARBA00010879"/>
    </source>
</evidence>
<keyword evidence="8" id="KW-0460">Magnesium</keyword>
<evidence type="ECO:0000313" key="15">
    <source>
        <dbReference type="Ensembl" id="ENSXMAP00000022235.1"/>
    </source>
</evidence>
<dbReference type="InterPro" id="IPR050951">
    <property type="entry name" value="Retrovirus_Pol_polyprotein"/>
</dbReference>
<keyword evidence="6" id="KW-0255">Endonuclease</keyword>
<dbReference type="FunFam" id="3.30.420.10:FF:000032">
    <property type="entry name" value="Retrovirus-related Pol polyprotein from transposon 297-like Protein"/>
    <property type="match status" value="1"/>
</dbReference>
<dbReference type="GO" id="GO:0004523">
    <property type="term" value="F:RNA-DNA hybrid ribonuclease activity"/>
    <property type="evidence" value="ECO:0007669"/>
    <property type="project" value="UniProtKB-EC"/>
</dbReference>
<feature type="region of interest" description="Disordered" evidence="12">
    <location>
        <begin position="783"/>
        <end position="803"/>
    </location>
</feature>
<evidence type="ECO:0000256" key="7">
    <source>
        <dbReference type="ARBA" id="ARBA00022801"/>
    </source>
</evidence>
<dbReference type="CDD" id="cd09274">
    <property type="entry name" value="RNase_HI_RT_Ty3"/>
    <property type="match status" value="1"/>
</dbReference>
<organism evidence="15 16">
    <name type="scientific">Xiphophorus maculatus</name>
    <name type="common">Southern platyfish</name>
    <name type="synonym">Platypoecilus maculatus</name>
    <dbReference type="NCBI Taxonomy" id="8083"/>
    <lineage>
        <taxon>Eukaryota</taxon>
        <taxon>Metazoa</taxon>
        <taxon>Chordata</taxon>
        <taxon>Craniata</taxon>
        <taxon>Vertebrata</taxon>
        <taxon>Euteleostomi</taxon>
        <taxon>Actinopterygii</taxon>
        <taxon>Neopterygii</taxon>
        <taxon>Teleostei</taxon>
        <taxon>Neoteleostei</taxon>
        <taxon>Acanthomorphata</taxon>
        <taxon>Ovalentaria</taxon>
        <taxon>Atherinomorphae</taxon>
        <taxon>Cyprinodontiformes</taxon>
        <taxon>Poeciliidae</taxon>
        <taxon>Poeciliinae</taxon>
        <taxon>Xiphophorus</taxon>
    </lineage>
</organism>
<dbReference type="Pfam" id="PF17919">
    <property type="entry name" value="RT_RNaseH_2"/>
    <property type="match status" value="1"/>
</dbReference>
<dbReference type="Gene3D" id="3.30.70.270">
    <property type="match status" value="2"/>
</dbReference>
<feature type="region of interest" description="Disordered" evidence="12">
    <location>
        <begin position="615"/>
        <end position="634"/>
    </location>
</feature>
<feature type="domain" description="Reverse transcriptase" evidence="13">
    <location>
        <begin position="373"/>
        <end position="552"/>
    </location>
</feature>
<feature type="domain" description="Integrase catalytic" evidence="14">
    <location>
        <begin position="1023"/>
        <end position="1180"/>
    </location>
</feature>
<dbReference type="InterPro" id="IPR041588">
    <property type="entry name" value="Integrase_H2C2"/>
</dbReference>
<feature type="compositionally biased region" description="Basic and acidic residues" evidence="12">
    <location>
        <begin position="785"/>
        <end position="803"/>
    </location>
</feature>
<keyword evidence="5" id="KW-0540">Nuclease</keyword>
<dbReference type="CDD" id="cd01647">
    <property type="entry name" value="RT_LTR"/>
    <property type="match status" value="1"/>
</dbReference>
<dbReference type="Pfam" id="PF17921">
    <property type="entry name" value="Integrase_H2C2"/>
    <property type="match status" value="1"/>
</dbReference>
<sequence>MGAKLQNSSPETIKSVVKSVEVEGSKLPHGLVGTKTTAQVYIVGKETNCLLDTGSQVTTVPQSFYEEHLSDLTIHSLNDLLEVESANGQFVPYLGYVELTITFPKEFVGSDIEINTLALVIPHLRSAAHEQVLIGTNTLDVLYADYRKRSSFQPLMNGYQAVLKILEIRQRELNYSSLGCAELTGKLPRVVPARQTTVVEASVHVDQLNIQRDVILEQPSASSLPNGLLVSAIAVTLPSKRSCHIPVVLRNDTNHDIVIPPKTIVADVNAIVQVLHKEHTVNEPDGSQFQAKSSPELSFDFGDSPLSTEWKRRITKMLNTMPNVFSQNDLDFGHTDKVKHRIKLSDETPFKQRARPIHPNDVDAVRQHLQELLESGVIRESESPFASPIVVVRKKNGSVRLCVDYRKLNMQTIKDAYALPKLEDAFTALAGSKWFSVLDLKSGYYQVEMEEADKHKTAFVCPVGFWEFNRMPQGITNAPSTFQRLMEKCVGDMNLKEVLVFIDDLIIFSSSLEEHEQRLQRVLGRLMTYGLKLAPEKCKFFQTSVKYLGHIVSERGVETDPEKVAALSTWPIPANLKELQSFLGFAGYYRRFIQGYSTIVKPLNELTSGYPPLRKLNKKQKINPSPEYRNPKESFGERWTSQCQKAFDDIIGKLTSAPVLGFADPQLPYVLHTDASTVGLGAALYQVQDGQSRVIAFASRGLSKSERKYPAHKLEFLALKWAVTEKFSDYLYGTDFTVVTDSNPLTYILTSAKLDATGYRWLSSLSTYSFNLQYRAGKQNLDADALSRRPHDPPKDDYASKKESERIRQFTLYHLSNPDNPETVPKEVIKAICERHMVTSSVAGVQATAPGLTLVESLTHQSTAIPDCFQQEQVDGSPLVHSFSEEELRQKQTLDPAINAVIVLLETGETPCPSLRLELPELPLLLRELSRLEIQNGILYRKRKDGPNVSYQLVLPEALRATALRSLHHDMGHLGVERTVDLARTRFYWPKMYMTIDKMVKACERCVRRKTHPEKAAPLMNIKTYRPLELVCIDFLSIEPDRSNTKDILVITDHFTKYAVAIPTPNQRAQTIAKCLWENFIVHYGFPEKLLSDQGADFESKTIKELCELIGMRKVRTTPYHPRGNPVERFNRTLLQMLGTLDKSDKLRWKDFVKPLVHAYNCTKSDVTGFSPYELMFGRQPRLPIDLIFRLPTNAAKQTHSQYVGNLKSRLEESYRIATSKAGKNASRNKARFDRRVIESTLQTGDRVLIRNVKLRGKHKLADKWEEDVYIVLKRAGEMPVYTVKPESKDGPVRTLHRDLLLPCGFLSVAAETETVKPCRNRRPRTRQRPVVESEEEIISDLDDVPDWTFFPHVMSKPDAHVVVPETHKLSEPPCAVRHSVETEESENSLSPDAPTTQSLVRDGSTGDIQGASSVNSPENVNSPESVNSPEQDRLSEANVSPELNSVNRSPQCFDLQQSEETPPDNEMSSDAACNDGFCEVNEPVTAQPEPLKFLTDGLQDAETSLRRSQRVHTKPNRLDYVTLGNPLMMVVNSLFQGLSDALTSSLNGFENVSHNSVRHP</sequence>
<keyword evidence="10" id="KW-0695">RNA-directed DNA polymerase</keyword>
<evidence type="ECO:0000313" key="16">
    <source>
        <dbReference type="Proteomes" id="UP000002852"/>
    </source>
</evidence>
<dbReference type="Pfam" id="PF00665">
    <property type="entry name" value="rve"/>
    <property type="match status" value="1"/>
</dbReference>
<reference evidence="15" key="3">
    <citation type="submission" date="2025-05" db="UniProtKB">
        <authorList>
            <consortium name="Ensembl"/>
        </authorList>
    </citation>
    <scope>IDENTIFICATION</scope>
    <source>
        <strain evidence="15">JP 163 A</strain>
    </source>
</reference>
<dbReference type="GO" id="GO:0003964">
    <property type="term" value="F:RNA-directed DNA polymerase activity"/>
    <property type="evidence" value="ECO:0007669"/>
    <property type="project" value="UniProtKB-KW"/>
</dbReference>
<dbReference type="InterPro" id="IPR001969">
    <property type="entry name" value="Aspartic_peptidase_AS"/>
</dbReference>
<keyword evidence="9" id="KW-0229">DNA integration</keyword>
<dbReference type="InterPro" id="IPR036397">
    <property type="entry name" value="RNaseH_sf"/>
</dbReference>
<dbReference type="InterPro" id="IPR001584">
    <property type="entry name" value="Integrase_cat-core"/>
</dbReference>
<proteinExistence type="inferred from homology"/>
<evidence type="ECO:0000256" key="5">
    <source>
        <dbReference type="ARBA" id="ARBA00022722"/>
    </source>
</evidence>
<keyword evidence="16" id="KW-1185">Reference proteome</keyword>
<accession>A0A3B5PTH9</accession>
<reference evidence="16" key="2">
    <citation type="journal article" date="2013" name="Nat. Genet.">
        <title>The genome of the platyfish, Xiphophorus maculatus, provides insights into evolutionary adaptation and several complex traits.</title>
        <authorList>
            <person name="Schartl M."/>
            <person name="Walter R.B."/>
            <person name="Shen Y."/>
            <person name="Garcia T."/>
            <person name="Catchen J."/>
            <person name="Amores A."/>
            <person name="Braasch I."/>
            <person name="Chalopin D."/>
            <person name="Volff J.N."/>
            <person name="Lesch K.P."/>
            <person name="Bisazza A."/>
            <person name="Minx P."/>
            <person name="Hillier L."/>
            <person name="Wilson R.K."/>
            <person name="Fuerstenberg S."/>
            <person name="Boore J."/>
            <person name="Searle S."/>
            <person name="Postlethwait J.H."/>
            <person name="Warren W.C."/>
        </authorList>
    </citation>
    <scope>NUCLEOTIDE SEQUENCE [LARGE SCALE GENOMIC DNA]</scope>
    <source>
        <strain evidence="16">JP 163 A</strain>
    </source>
</reference>
<dbReference type="InterPro" id="IPR012337">
    <property type="entry name" value="RNaseH-like_sf"/>
</dbReference>
<dbReference type="InterPro" id="IPR043502">
    <property type="entry name" value="DNA/RNA_pol_sf"/>
</dbReference>
<evidence type="ECO:0000256" key="9">
    <source>
        <dbReference type="ARBA" id="ARBA00022908"/>
    </source>
</evidence>
<feature type="region of interest" description="Disordered" evidence="12">
    <location>
        <begin position="1368"/>
        <end position="1449"/>
    </location>
</feature>
<feature type="compositionally biased region" description="Polar residues" evidence="12">
    <location>
        <begin position="1388"/>
        <end position="1400"/>
    </location>
</feature>
<dbReference type="FunFam" id="3.30.70.270:FF:000020">
    <property type="entry name" value="Transposon Tf2-6 polyprotein-like Protein"/>
    <property type="match status" value="1"/>
</dbReference>
<dbReference type="Gene3D" id="1.10.340.70">
    <property type="match status" value="1"/>
</dbReference>
<evidence type="ECO:0000256" key="12">
    <source>
        <dbReference type="SAM" id="MobiDB-lite"/>
    </source>
</evidence>
<dbReference type="PANTHER" id="PTHR37984:SF15">
    <property type="entry name" value="INTEGRASE CATALYTIC DOMAIN-CONTAINING PROTEIN"/>
    <property type="match status" value="1"/>
</dbReference>
<keyword evidence="3" id="KW-0808">Transferase</keyword>
<dbReference type="FunFam" id="1.10.340.70:FF:000001">
    <property type="entry name" value="Retrovirus-related Pol polyprotein from transposon gypsy-like Protein"/>
    <property type="match status" value="1"/>
</dbReference>
<dbReference type="Proteomes" id="UP000002852">
    <property type="component" value="Unassembled WGS sequence"/>
</dbReference>
<comment type="similarity">
    <text evidence="1">Belongs to the beta type-B retroviral polymerase family. HERV class-II K(HML-2) pol subfamily.</text>
</comment>